<dbReference type="AlphaFoldDB" id="A0AAU7CG49"/>
<name>A0AAU7CG49_9BACT</name>
<organism evidence="2">
    <name type="scientific">Singulisphaera sp. Ch08</name>
    <dbReference type="NCBI Taxonomy" id="3120278"/>
    <lineage>
        <taxon>Bacteria</taxon>
        <taxon>Pseudomonadati</taxon>
        <taxon>Planctomycetota</taxon>
        <taxon>Planctomycetia</taxon>
        <taxon>Isosphaerales</taxon>
        <taxon>Isosphaeraceae</taxon>
        <taxon>Singulisphaera</taxon>
    </lineage>
</organism>
<evidence type="ECO:0000256" key="1">
    <source>
        <dbReference type="SAM" id="MobiDB-lite"/>
    </source>
</evidence>
<proteinExistence type="predicted"/>
<dbReference type="EMBL" id="CP155447">
    <property type="protein sequence ID" value="XBH04068.1"/>
    <property type="molecule type" value="Genomic_DNA"/>
</dbReference>
<reference evidence="2" key="1">
    <citation type="submission" date="2024-05" db="EMBL/GenBank/DDBJ databases">
        <title>Planctomycetes of the genus Singulisphaera possess chitinolytic capabilities.</title>
        <authorList>
            <person name="Ivanova A."/>
        </authorList>
    </citation>
    <scope>NUCLEOTIDE SEQUENCE</scope>
    <source>
        <strain evidence="2">Ch08T</strain>
    </source>
</reference>
<gene>
    <name evidence="2" type="ORF">V5E97_38080</name>
</gene>
<dbReference type="RefSeq" id="WP_406696814.1">
    <property type="nucleotide sequence ID" value="NZ_CP155447.1"/>
</dbReference>
<evidence type="ECO:0000313" key="2">
    <source>
        <dbReference type="EMBL" id="XBH04068.1"/>
    </source>
</evidence>
<sequence length="118" mass="12867">MNEVVNGAEESTYMRGRESMSSVDPSSKTSPAGSISPDLLRSLADVKGQAQFLLYLADQIEESLEQLGSETDSCHGAFLCKVLGMYSSQLETKHHGLGDKIAETCQEVYVTVREYDAV</sequence>
<feature type="region of interest" description="Disordered" evidence="1">
    <location>
        <begin position="1"/>
        <end position="35"/>
    </location>
</feature>
<feature type="compositionally biased region" description="Polar residues" evidence="1">
    <location>
        <begin position="19"/>
        <end position="33"/>
    </location>
</feature>
<protein>
    <submittedName>
        <fullName evidence="2">Uncharacterized protein</fullName>
    </submittedName>
</protein>
<accession>A0AAU7CG49</accession>